<evidence type="ECO:0000313" key="3">
    <source>
        <dbReference type="Proteomes" id="UP000479293"/>
    </source>
</evidence>
<dbReference type="RefSeq" id="WP_152764149.1">
    <property type="nucleotide sequence ID" value="NZ_WHLY01000002.1"/>
</dbReference>
<dbReference type="Proteomes" id="UP000479293">
    <property type="component" value="Unassembled WGS sequence"/>
</dbReference>
<dbReference type="EMBL" id="WHLY01000002">
    <property type="protein sequence ID" value="MPR36339.1"/>
    <property type="molecule type" value="Genomic_DNA"/>
</dbReference>
<comment type="caution">
    <text evidence="2">The sequence shown here is derived from an EMBL/GenBank/DDBJ whole genome shotgun (WGS) entry which is preliminary data.</text>
</comment>
<feature type="transmembrane region" description="Helical" evidence="1">
    <location>
        <begin position="145"/>
        <end position="169"/>
    </location>
</feature>
<feature type="transmembrane region" description="Helical" evidence="1">
    <location>
        <begin position="60"/>
        <end position="79"/>
    </location>
</feature>
<evidence type="ECO:0000256" key="1">
    <source>
        <dbReference type="HAMAP-Rule" id="MF_02088"/>
    </source>
</evidence>
<dbReference type="InterPro" id="IPR003744">
    <property type="entry name" value="YhhQ"/>
</dbReference>
<gene>
    <name evidence="2" type="ORF">GBK04_24085</name>
</gene>
<dbReference type="NCBIfam" id="TIGR00697">
    <property type="entry name" value="queuosine precursor transporter"/>
    <property type="match status" value="1"/>
</dbReference>
<organism evidence="2 3">
    <name type="scientific">Salmonirosea aquatica</name>
    <dbReference type="NCBI Taxonomy" id="2654236"/>
    <lineage>
        <taxon>Bacteria</taxon>
        <taxon>Pseudomonadati</taxon>
        <taxon>Bacteroidota</taxon>
        <taxon>Cytophagia</taxon>
        <taxon>Cytophagales</taxon>
        <taxon>Spirosomataceae</taxon>
        <taxon>Salmonirosea</taxon>
    </lineage>
</organism>
<feature type="transmembrane region" description="Helical" evidence="1">
    <location>
        <begin position="222"/>
        <end position="242"/>
    </location>
</feature>
<dbReference type="GO" id="GO:0022857">
    <property type="term" value="F:transmembrane transporter activity"/>
    <property type="evidence" value="ECO:0007669"/>
    <property type="project" value="UniProtKB-UniRule"/>
</dbReference>
<dbReference type="PANTHER" id="PTHR34300">
    <property type="entry name" value="QUEUOSINE PRECURSOR TRANSPORTER-RELATED"/>
    <property type="match status" value="1"/>
</dbReference>
<reference evidence="2 3" key="1">
    <citation type="submission" date="2019-10" db="EMBL/GenBank/DDBJ databases">
        <title>Draft Genome Sequence of Cytophagaceae sp. SJW1-29.</title>
        <authorList>
            <person name="Choi A."/>
        </authorList>
    </citation>
    <scope>NUCLEOTIDE SEQUENCE [LARGE SCALE GENOMIC DNA]</scope>
    <source>
        <strain evidence="2 3">SJW1-29</strain>
    </source>
</reference>
<dbReference type="GO" id="GO:0005886">
    <property type="term" value="C:plasma membrane"/>
    <property type="evidence" value="ECO:0007669"/>
    <property type="project" value="UniProtKB-SubCell"/>
</dbReference>
<feature type="transmembrane region" description="Helical" evidence="1">
    <location>
        <begin position="190"/>
        <end position="210"/>
    </location>
</feature>
<sequence>MKPSPTAAELKGQRLFLFLCGLFLTNALIAEIIGAKIFSVETLLGWQPAQIPIAGQLLDFNMSAGVLNWPIVFITSDLINEYFGRRGVRRISFLTAGFIVYMFGTIYATTLLPPAQFWLDLNRTDSAGNAFNINEAFSLIFRQGLGIMIGSITAFLLGQLLDISVFSWLRRRTGSKHIWLRATGSTLFSQLVDSFVVIGVAFYIFGNWSISQVLAVGTVNYLYKGAIAILTTPLLYVAHYFIDRYLGKEHAHKMVEEAATTTFTAV</sequence>
<keyword evidence="1" id="KW-0812">Transmembrane</keyword>
<protein>
    <recommendedName>
        <fullName evidence="1">Probable queuosine precursor transporter</fullName>
        <shortName evidence="1">Q precursor transporter</shortName>
    </recommendedName>
</protein>
<name>A0A7C9BUP2_9BACT</name>
<dbReference type="PANTHER" id="PTHR34300:SF2">
    <property type="entry name" value="QUEUOSINE PRECURSOR TRANSPORTER-RELATED"/>
    <property type="match status" value="1"/>
</dbReference>
<keyword evidence="1" id="KW-0813">Transport</keyword>
<comment type="subcellular location">
    <subcellularLocation>
        <location evidence="1">Cell membrane</location>
        <topology evidence="1">Multi-pass membrane protein</topology>
    </subcellularLocation>
</comment>
<keyword evidence="3" id="KW-1185">Reference proteome</keyword>
<keyword evidence="1" id="KW-1003">Cell membrane</keyword>
<proteinExistence type="inferred from homology"/>
<dbReference type="AlphaFoldDB" id="A0A7C9BUP2"/>
<comment type="similarity">
    <text evidence="1">Belongs to the vitamin uptake transporter (VUT/ECF) (TC 2.A.88) family. Q precursor transporter subfamily.</text>
</comment>
<keyword evidence="1" id="KW-0472">Membrane</keyword>
<comment type="function">
    <text evidence="1">Involved in the import of queuosine (Q) precursors, required for Q precursor salvage.</text>
</comment>
<keyword evidence="1" id="KW-1133">Transmembrane helix</keyword>
<accession>A0A7C9BUP2</accession>
<feature type="transmembrane region" description="Helical" evidence="1">
    <location>
        <begin position="91"/>
        <end position="112"/>
    </location>
</feature>
<dbReference type="HAMAP" id="MF_02088">
    <property type="entry name" value="Q_prec_transport"/>
    <property type="match status" value="1"/>
</dbReference>
<evidence type="ECO:0000313" key="2">
    <source>
        <dbReference type="EMBL" id="MPR36339.1"/>
    </source>
</evidence>
<dbReference type="Pfam" id="PF02592">
    <property type="entry name" value="Vut_1"/>
    <property type="match status" value="1"/>
</dbReference>